<accession>M7N5Y0</accession>
<sequence>MEKDQVFVVGVDVSKATFDVYFQDAAAKKHQLKLENSQQGFQNLLSSLPKEKK</sequence>
<dbReference type="EMBL" id="AODQ01000051">
    <property type="protein sequence ID" value="EMR02646.1"/>
    <property type="molecule type" value="Genomic_DNA"/>
</dbReference>
<protein>
    <submittedName>
        <fullName evidence="1">Uncharacterized protein</fullName>
    </submittedName>
</protein>
<keyword evidence="2" id="KW-1185">Reference proteome</keyword>
<proteinExistence type="predicted"/>
<name>M7N5Y0_9BACT</name>
<dbReference type="AlphaFoldDB" id="M7N5Y0"/>
<organism evidence="1 2">
    <name type="scientific">Cesiribacter andamanensis AMV16</name>
    <dbReference type="NCBI Taxonomy" id="1279009"/>
    <lineage>
        <taxon>Bacteria</taxon>
        <taxon>Pseudomonadati</taxon>
        <taxon>Bacteroidota</taxon>
        <taxon>Cytophagia</taxon>
        <taxon>Cytophagales</taxon>
        <taxon>Cesiribacteraceae</taxon>
        <taxon>Cesiribacter</taxon>
    </lineage>
</organism>
<gene>
    <name evidence="1" type="ORF">ADICEAN_02245</name>
</gene>
<evidence type="ECO:0000313" key="2">
    <source>
        <dbReference type="Proteomes" id="UP000011910"/>
    </source>
</evidence>
<dbReference type="RefSeq" id="WP_009195638.1">
    <property type="nucleotide sequence ID" value="NZ_AODQ01000051.1"/>
</dbReference>
<evidence type="ECO:0000313" key="1">
    <source>
        <dbReference type="EMBL" id="EMR02646.1"/>
    </source>
</evidence>
<reference evidence="1 2" key="1">
    <citation type="journal article" date="2013" name="Genome Announc.">
        <title>Draft Genome Sequence of Cesiribacter andamanensis Strain AMV16T, Isolated from a Soil Sample from a Mud Volcano in the Andaman Islands, India.</title>
        <authorList>
            <person name="Shivaji S."/>
            <person name="Ara S."/>
            <person name="Begum Z."/>
            <person name="Srinivas T.N."/>
            <person name="Singh A."/>
            <person name="Kumar Pinnaka A."/>
        </authorList>
    </citation>
    <scope>NUCLEOTIDE SEQUENCE [LARGE SCALE GENOMIC DNA]</scope>
    <source>
        <strain evidence="1 2">AMV16</strain>
    </source>
</reference>
<dbReference type="OrthoDB" id="9795150at2"/>
<comment type="caution">
    <text evidence="1">The sequence shown here is derived from an EMBL/GenBank/DDBJ whole genome shotgun (WGS) entry which is preliminary data.</text>
</comment>
<dbReference type="Proteomes" id="UP000011910">
    <property type="component" value="Unassembled WGS sequence"/>
</dbReference>